<dbReference type="Pfam" id="PF00400">
    <property type="entry name" value="WD40"/>
    <property type="match status" value="2"/>
</dbReference>
<sequence length="121" mass="13153">MGGNADSDSISSDDPCLRSTLKGHTQPITDIAFRPGKNQVASSSKDKTLMLWNVDSNTRSYSFTGHADMVTSVDFSSDGKFLATCSKDQTVRLWKPTIKDNSTLITAANDKSIKAWSTTTK</sequence>
<dbReference type="InterPro" id="IPR001680">
    <property type="entry name" value="WD40_rpt"/>
</dbReference>
<keyword evidence="1 3" id="KW-0853">WD repeat</keyword>
<dbReference type="PANTHER" id="PTHR19848:SF8">
    <property type="entry name" value="F-BOX AND WD REPEAT DOMAIN CONTAINING 7"/>
    <property type="match status" value="1"/>
</dbReference>
<dbReference type="PROSITE" id="PS50082">
    <property type="entry name" value="WD_REPEATS_2"/>
    <property type="match status" value="3"/>
</dbReference>
<dbReference type="EMBL" id="CAACVG010006871">
    <property type="protein sequence ID" value="VEN42243.1"/>
    <property type="molecule type" value="Genomic_DNA"/>
</dbReference>
<gene>
    <name evidence="4" type="ORF">CALMAC_LOCUS5806</name>
</gene>
<proteinExistence type="predicted"/>
<dbReference type="Proteomes" id="UP000410492">
    <property type="component" value="Unassembled WGS sequence"/>
</dbReference>
<dbReference type="PROSITE" id="PS00678">
    <property type="entry name" value="WD_REPEATS_1"/>
    <property type="match status" value="1"/>
</dbReference>
<dbReference type="OrthoDB" id="10264588at2759"/>
<evidence type="ECO:0000256" key="2">
    <source>
        <dbReference type="ARBA" id="ARBA00022737"/>
    </source>
</evidence>
<keyword evidence="2" id="KW-0677">Repeat</keyword>
<evidence type="ECO:0000256" key="3">
    <source>
        <dbReference type="PROSITE-ProRule" id="PRU00221"/>
    </source>
</evidence>
<dbReference type="Gene3D" id="2.130.10.10">
    <property type="entry name" value="YVTN repeat-like/Quinoprotein amine dehydrogenase"/>
    <property type="match status" value="1"/>
</dbReference>
<dbReference type="SMART" id="SM00320">
    <property type="entry name" value="WD40"/>
    <property type="match status" value="2"/>
</dbReference>
<feature type="repeat" description="WD" evidence="3">
    <location>
        <begin position="21"/>
        <end position="62"/>
    </location>
</feature>
<accession>A0A653C3Z8</accession>
<feature type="non-terminal residue" evidence="4">
    <location>
        <position position="121"/>
    </location>
</feature>
<dbReference type="InterPro" id="IPR020472">
    <property type="entry name" value="WD40_PAC1"/>
</dbReference>
<organism evidence="4 5">
    <name type="scientific">Callosobruchus maculatus</name>
    <name type="common">Southern cowpea weevil</name>
    <name type="synonym">Pulse bruchid</name>
    <dbReference type="NCBI Taxonomy" id="64391"/>
    <lineage>
        <taxon>Eukaryota</taxon>
        <taxon>Metazoa</taxon>
        <taxon>Ecdysozoa</taxon>
        <taxon>Arthropoda</taxon>
        <taxon>Hexapoda</taxon>
        <taxon>Insecta</taxon>
        <taxon>Pterygota</taxon>
        <taxon>Neoptera</taxon>
        <taxon>Endopterygota</taxon>
        <taxon>Coleoptera</taxon>
        <taxon>Polyphaga</taxon>
        <taxon>Cucujiformia</taxon>
        <taxon>Chrysomeloidea</taxon>
        <taxon>Chrysomelidae</taxon>
        <taxon>Bruchinae</taxon>
        <taxon>Bruchini</taxon>
        <taxon>Callosobruchus</taxon>
    </lineage>
</organism>
<evidence type="ECO:0008006" key="6">
    <source>
        <dbReference type="Google" id="ProtNLM"/>
    </source>
</evidence>
<feature type="repeat" description="WD" evidence="3">
    <location>
        <begin position="63"/>
        <end position="95"/>
    </location>
</feature>
<dbReference type="AlphaFoldDB" id="A0A653C3Z8"/>
<dbReference type="PANTHER" id="PTHR19848">
    <property type="entry name" value="WD40 REPEAT PROTEIN"/>
    <property type="match status" value="1"/>
</dbReference>
<reference evidence="4 5" key="1">
    <citation type="submission" date="2019-01" db="EMBL/GenBank/DDBJ databases">
        <authorList>
            <person name="Sayadi A."/>
        </authorList>
    </citation>
    <scope>NUCLEOTIDE SEQUENCE [LARGE SCALE GENOMIC DNA]</scope>
</reference>
<dbReference type="InterPro" id="IPR019775">
    <property type="entry name" value="WD40_repeat_CS"/>
</dbReference>
<protein>
    <recommendedName>
        <fullName evidence="6">WD repeat-containing protein 55 homolog</fullName>
    </recommendedName>
</protein>
<evidence type="ECO:0000313" key="5">
    <source>
        <dbReference type="Proteomes" id="UP000410492"/>
    </source>
</evidence>
<keyword evidence="5" id="KW-1185">Reference proteome</keyword>
<evidence type="ECO:0000256" key="1">
    <source>
        <dbReference type="ARBA" id="ARBA00022574"/>
    </source>
</evidence>
<dbReference type="PRINTS" id="PR00320">
    <property type="entry name" value="GPROTEINBRPT"/>
</dbReference>
<dbReference type="PROSITE" id="PS50294">
    <property type="entry name" value="WD_REPEATS_REGION"/>
    <property type="match status" value="2"/>
</dbReference>
<dbReference type="InterPro" id="IPR015943">
    <property type="entry name" value="WD40/YVTN_repeat-like_dom_sf"/>
</dbReference>
<name>A0A653C3Z8_CALMS</name>
<dbReference type="SUPFAM" id="SSF50978">
    <property type="entry name" value="WD40 repeat-like"/>
    <property type="match status" value="1"/>
</dbReference>
<feature type="repeat" description="WD" evidence="3">
    <location>
        <begin position="100"/>
        <end position="121"/>
    </location>
</feature>
<dbReference type="InterPro" id="IPR036322">
    <property type="entry name" value="WD40_repeat_dom_sf"/>
</dbReference>
<evidence type="ECO:0000313" key="4">
    <source>
        <dbReference type="EMBL" id="VEN42243.1"/>
    </source>
</evidence>